<reference evidence="2" key="1">
    <citation type="submission" date="2013-09" db="EMBL/GenBank/DDBJ databases">
        <title>Complete nucleotide sequence of Streptomyces linear plasmid pFRL3.</title>
        <authorList>
            <person name="Chen Z."/>
            <person name="Fang P."/>
            <person name="Qin Z."/>
        </authorList>
    </citation>
    <scope>NUCLEOTIDE SEQUENCE</scope>
    <source>
        <plasmid evidence="2">pFRL3</plasmid>
    </source>
</reference>
<evidence type="ECO:0000313" key="2">
    <source>
        <dbReference type="EMBL" id="AHE39229.1"/>
    </source>
</evidence>
<geneLocation type="plasmid" evidence="2">
    <name>pFRL3</name>
</geneLocation>
<dbReference type="RefSeq" id="WP_024126610.1">
    <property type="nucleotide sequence ID" value="NC_023283.1"/>
</dbReference>
<gene>
    <name evidence="2" type="ORF">pFRL3_452</name>
</gene>
<organism evidence="2">
    <name type="scientific">Streptomyces sp. FR1</name>
    <dbReference type="NCBI Taxonomy" id="349971"/>
    <lineage>
        <taxon>Bacteria</taxon>
        <taxon>Bacillati</taxon>
        <taxon>Actinomycetota</taxon>
        <taxon>Actinomycetes</taxon>
        <taxon>Kitasatosporales</taxon>
        <taxon>Streptomycetaceae</taxon>
        <taxon>Streptomyces</taxon>
    </lineage>
</organism>
<evidence type="ECO:0000259" key="1">
    <source>
        <dbReference type="Pfam" id="PF06054"/>
    </source>
</evidence>
<feature type="domain" description="Competence protein CoiA nuclease-like" evidence="1">
    <location>
        <begin position="73"/>
        <end position="152"/>
    </location>
</feature>
<keyword evidence="2" id="KW-0614">Plasmid</keyword>
<dbReference type="AlphaFoldDB" id="V9Z5F4"/>
<dbReference type="InterPro" id="IPR010330">
    <property type="entry name" value="CoiA_nuc"/>
</dbReference>
<proteinExistence type="predicted"/>
<dbReference type="EMBL" id="KF602048">
    <property type="protein sequence ID" value="AHE39229.1"/>
    <property type="molecule type" value="Genomic_DNA"/>
</dbReference>
<protein>
    <submittedName>
        <fullName evidence="2">Competence CoiA family protein</fullName>
    </submittedName>
</protein>
<name>V9Z5F4_9ACTN</name>
<accession>V9Z5F4</accession>
<dbReference type="Pfam" id="PF06054">
    <property type="entry name" value="CoiA_nuc"/>
    <property type="match status" value="1"/>
</dbReference>
<sequence>MPLTARWDGHGTLDTTLEGLGCGVVWEAVYRVRPRPVLACTGCGGPMHAKVSGRGGRFFAHDRRSPDCAAAGETEEHRGLKRALAAAARQAGHQVQLEAGAAHGGWRADVLVTAAAGGRTALEAQVSSAPVDDVLARTRRYQDDGLGIVWFTHRAARWLDHVPAARLYRPAAPDGPFSRLHPLVSRFSAVACAEVCDPSPFWHSPVHAGWEHSEERDLTQFVADVLHGRLVPKTATTALGTRYDGWAAPEDITTAAQYAATTRTAPPAPA</sequence>